<dbReference type="CDD" id="cd01949">
    <property type="entry name" value="GGDEF"/>
    <property type="match status" value="1"/>
</dbReference>
<dbReference type="SMART" id="SM00267">
    <property type="entry name" value="GGDEF"/>
    <property type="match status" value="1"/>
</dbReference>
<feature type="transmembrane region" description="Helical" evidence="1">
    <location>
        <begin position="65"/>
        <end position="85"/>
    </location>
</feature>
<dbReference type="PANTHER" id="PTHR44757:SF2">
    <property type="entry name" value="BIOFILM ARCHITECTURE MAINTENANCE PROTEIN MBAA"/>
    <property type="match status" value="1"/>
</dbReference>
<dbReference type="Pfam" id="PF00990">
    <property type="entry name" value="GGDEF"/>
    <property type="match status" value="1"/>
</dbReference>
<feature type="transmembrane region" description="Helical" evidence="1">
    <location>
        <begin position="105"/>
        <end position="123"/>
    </location>
</feature>
<dbReference type="InterPro" id="IPR043128">
    <property type="entry name" value="Rev_trsase/Diguanyl_cyclase"/>
</dbReference>
<evidence type="ECO:0000259" key="2">
    <source>
        <dbReference type="PROSITE" id="PS50887"/>
    </source>
</evidence>
<dbReference type="PANTHER" id="PTHR44757">
    <property type="entry name" value="DIGUANYLATE CYCLASE DGCP"/>
    <property type="match status" value="1"/>
</dbReference>
<dbReference type="InterPro" id="IPR013767">
    <property type="entry name" value="PAS_fold"/>
</dbReference>
<feature type="transmembrane region" description="Helical" evidence="1">
    <location>
        <begin position="6"/>
        <end position="26"/>
    </location>
</feature>
<keyword evidence="4" id="KW-1185">Reference proteome</keyword>
<dbReference type="CDD" id="cd00130">
    <property type="entry name" value="PAS"/>
    <property type="match status" value="1"/>
</dbReference>
<dbReference type="PROSITE" id="PS50887">
    <property type="entry name" value="GGDEF"/>
    <property type="match status" value="1"/>
</dbReference>
<feature type="transmembrane region" description="Helical" evidence="1">
    <location>
        <begin position="143"/>
        <end position="160"/>
    </location>
</feature>
<evidence type="ECO:0000313" key="3">
    <source>
        <dbReference type="EMBL" id="RSL34788.1"/>
    </source>
</evidence>
<accession>A0A428N8U5</accession>
<keyword evidence="1" id="KW-0812">Transmembrane</keyword>
<protein>
    <submittedName>
        <fullName evidence="3">Diguanylate cyclase</fullName>
    </submittedName>
</protein>
<evidence type="ECO:0000256" key="1">
    <source>
        <dbReference type="SAM" id="Phobius"/>
    </source>
</evidence>
<dbReference type="Gene3D" id="3.30.450.20">
    <property type="entry name" value="PAS domain"/>
    <property type="match status" value="1"/>
</dbReference>
<evidence type="ECO:0000313" key="4">
    <source>
        <dbReference type="Proteomes" id="UP000275076"/>
    </source>
</evidence>
<proteinExistence type="predicted"/>
<dbReference type="InterPro" id="IPR052155">
    <property type="entry name" value="Biofilm_reg_signaling"/>
</dbReference>
<sequence>MWVSVLSIFYFLVSGAIFYLSVETYVKNKKSNFHRVTALLLLCVSFLFITYFLKLTLPNTVTKGLIVFLEFPLSIIKFCLITEWFRMMLTSKSLYLQGFLKRWGMYLPAVLIIPLFPIDGWLVESIEHYVLAQHIEFGPLMRVYSYLYILYAGYIFWMIFQAKKRRPVESVSYPLLQYFQVGFILYFFWGLIFGALFIYADFFKNIPLLVMYGDLLLIGSIQMVMKKYDFLPHYEKRYQILFEESPIAIILIDEHLQIKDANKQTEELFQRKIKSLIGTSLIKFVPRETFNYFRKRWQMAGEGSTGLRNYELTLKHSVTKKDVHLVLDSQFIELDNRMMKYIMIQDVTQSRINEQEVMYLAYHDTLTGLANRYSFNQKAETLLAQTKQSKENKLSLLLVDLDNFKQINDTFGHDTGDKVIQHVSQLMKDLLPETGFAARLGGDEFAILFLESDRTISSEAFVEKFLKRMKEPFWAEFISIPISCSIGISYATDEVNDVNQLQKQSDRAMYTAKRDGKSTFKKYGT</sequence>
<dbReference type="NCBIfam" id="TIGR00229">
    <property type="entry name" value="sensory_box"/>
    <property type="match status" value="1"/>
</dbReference>
<dbReference type="SUPFAM" id="SSF55785">
    <property type="entry name" value="PYP-like sensor domain (PAS domain)"/>
    <property type="match status" value="1"/>
</dbReference>
<dbReference type="AlphaFoldDB" id="A0A428N8U5"/>
<dbReference type="GO" id="GO:0006355">
    <property type="term" value="P:regulation of DNA-templated transcription"/>
    <property type="evidence" value="ECO:0007669"/>
    <property type="project" value="InterPro"/>
</dbReference>
<dbReference type="SMART" id="SM00091">
    <property type="entry name" value="PAS"/>
    <property type="match status" value="1"/>
</dbReference>
<feature type="transmembrane region" description="Helical" evidence="1">
    <location>
        <begin position="33"/>
        <end position="53"/>
    </location>
</feature>
<dbReference type="RefSeq" id="WP_125554249.1">
    <property type="nucleotide sequence ID" value="NZ_RBVX01000002.1"/>
</dbReference>
<dbReference type="InterPro" id="IPR000014">
    <property type="entry name" value="PAS"/>
</dbReference>
<dbReference type="EMBL" id="RBVX01000002">
    <property type="protein sequence ID" value="RSL34788.1"/>
    <property type="molecule type" value="Genomic_DNA"/>
</dbReference>
<keyword evidence="1" id="KW-0472">Membrane</keyword>
<keyword evidence="1" id="KW-1133">Transmembrane helix</keyword>
<dbReference type="Proteomes" id="UP000275076">
    <property type="component" value="Unassembled WGS sequence"/>
</dbReference>
<comment type="caution">
    <text evidence="3">The sequence shown here is derived from an EMBL/GenBank/DDBJ whole genome shotgun (WGS) entry which is preliminary data.</text>
</comment>
<dbReference type="InterPro" id="IPR000160">
    <property type="entry name" value="GGDEF_dom"/>
</dbReference>
<dbReference type="NCBIfam" id="TIGR00254">
    <property type="entry name" value="GGDEF"/>
    <property type="match status" value="1"/>
</dbReference>
<dbReference type="InterPro" id="IPR035965">
    <property type="entry name" value="PAS-like_dom_sf"/>
</dbReference>
<organism evidence="3 4">
    <name type="scientific">Salibacterium salarium</name>
    <dbReference type="NCBI Taxonomy" id="284579"/>
    <lineage>
        <taxon>Bacteria</taxon>
        <taxon>Bacillati</taxon>
        <taxon>Bacillota</taxon>
        <taxon>Bacilli</taxon>
        <taxon>Bacillales</taxon>
        <taxon>Bacillaceae</taxon>
    </lineage>
</organism>
<dbReference type="SUPFAM" id="SSF55073">
    <property type="entry name" value="Nucleotide cyclase"/>
    <property type="match status" value="1"/>
</dbReference>
<gene>
    <name evidence="3" type="ORF">D7Z54_02820</name>
</gene>
<reference evidence="3 4" key="1">
    <citation type="submission" date="2018-10" db="EMBL/GenBank/DDBJ databases">
        <title>Draft genome sequence of Bacillus salarius IM0101, isolated from a hypersaline soil in Inner Mongolia, China.</title>
        <authorList>
            <person name="Yamprayoonswat W."/>
            <person name="Boonvisut S."/>
            <person name="Jumpathong W."/>
            <person name="Sittihan S."/>
            <person name="Ruangsuj P."/>
            <person name="Wanthongcharoen S."/>
            <person name="Thongpramul N."/>
            <person name="Pimmason S."/>
            <person name="Yu B."/>
            <person name="Yasawong M."/>
        </authorList>
    </citation>
    <scope>NUCLEOTIDE SEQUENCE [LARGE SCALE GENOMIC DNA]</scope>
    <source>
        <strain evidence="3 4">IM0101</strain>
    </source>
</reference>
<dbReference type="OrthoDB" id="9759607at2"/>
<dbReference type="InterPro" id="IPR029787">
    <property type="entry name" value="Nucleotide_cyclase"/>
</dbReference>
<feature type="domain" description="GGDEF" evidence="2">
    <location>
        <begin position="392"/>
        <end position="525"/>
    </location>
</feature>
<name>A0A428N8U5_9BACI</name>
<dbReference type="FunFam" id="3.30.70.270:FF:000001">
    <property type="entry name" value="Diguanylate cyclase domain protein"/>
    <property type="match status" value="1"/>
</dbReference>
<dbReference type="Gene3D" id="3.30.70.270">
    <property type="match status" value="1"/>
</dbReference>
<dbReference type="Pfam" id="PF00989">
    <property type="entry name" value="PAS"/>
    <property type="match status" value="1"/>
</dbReference>
<feature type="transmembrane region" description="Helical" evidence="1">
    <location>
        <begin position="181"/>
        <end position="200"/>
    </location>
</feature>